<dbReference type="EC" id="3.1.1.74" evidence="2"/>
<protein>
    <recommendedName>
        <fullName evidence="2">cutinase</fullName>
        <ecNumber evidence="2">3.1.1.74</ecNumber>
    </recommendedName>
</protein>
<dbReference type="InterPro" id="IPR011150">
    <property type="entry name" value="Cutinase_monf"/>
</dbReference>
<dbReference type="InterPro" id="IPR029058">
    <property type="entry name" value="AB_hydrolase_fold"/>
</dbReference>
<feature type="signal peptide" evidence="8">
    <location>
        <begin position="1"/>
        <end position="31"/>
    </location>
</feature>
<evidence type="ECO:0000256" key="7">
    <source>
        <dbReference type="PIRSR" id="PIRSR611150-2"/>
    </source>
</evidence>
<gene>
    <name evidence="9" type="ORF">MYCIT1_LOCUS17261</name>
</gene>
<dbReference type="GO" id="GO:0050525">
    <property type="term" value="F:cutinase activity"/>
    <property type="evidence" value="ECO:0007669"/>
    <property type="project" value="UniProtKB-EC"/>
</dbReference>
<keyword evidence="10" id="KW-1185">Reference proteome</keyword>
<dbReference type="PANTHER" id="PTHR48250">
    <property type="entry name" value="CUTINASE 2-RELATED"/>
    <property type="match status" value="1"/>
</dbReference>
<evidence type="ECO:0000256" key="6">
    <source>
        <dbReference type="ARBA" id="ARBA00034045"/>
    </source>
</evidence>
<sequence length="224" mass="23181">QRAIPEFCRSLTMLPLPFFVLSLLSCAASLALPDLTDTATAVLRSKRSLLGYVVDELSAAAEAADLLVKPGPHPQGDAFPVLAADCTDVIVIYARGTAEPGPIGETVGPVFQNLLRPALVAAGNKTLAFIGLSEYAATFLGYFAGGDASGSKEMAQKLAAAATLCPRAAIISAGYSQGGQLVHNSARLLSTATAEHIKAVVIFVLWTVSFNCVPATQSFVCALG</sequence>
<organism evidence="9 10">
    <name type="scientific">Mycena citricolor</name>
    <dbReference type="NCBI Taxonomy" id="2018698"/>
    <lineage>
        <taxon>Eukaryota</taxon>
        <taxon>Fungi</taxon>
        <taxon>Dikarya</taxon>
        <taxon>Basidiomycota</taxon>
        <taxon>Agaricomycotina</taxon>
        <taxon>Agaricomycetes</taxon>
        <taxon>Agaricomycetidae</taxon>
        <taxon>Agaricales</taxon>
        <taxon>Marasmiineae</taxon>
        <taxon>Mycenaceae</taxon>
        <taxon>Mycena</taxon>
    </lineage>
</organism>
<dbReference type="PANTHER" id="PTHR48250:SF2">
    <property type="entry name" value="CUTINASE"/>
    <property type="match status" value="1"/>
</dbReference>
<evidence type="ECO:0000256" key="4">
    <source>
        <dbReference type="ARBA" id="ARBA00022801"/>
    </source>
</evidence>
<dbReference type="EMBL" id="CAVNYO010000178">
    <property type="protein sequence ID" value="CAK5271877.1"/>
    <property type="molecule type" value="Genomic_DNA"/>
</dbReference>
<dbReference type="Proteomes" id="UP001295794">
    <property type="component" value="Unassembled WGS sequence"/>
</dbReference>
<comment type="catalytic activity">
    <reaction evidence="6">
        <text>cutin + H2O = cutin monomers.</text>
        <dbReference type="EC" id="3.1.1.74"/>
    </reaction>
</comment>
<name>A0AAD2HCW9_9AGAR</name>
<proteinExistence type="inferred from homology"/>
<dbReference type="InterPro" id="IPR000675">
    <property type="entry name" value="Cutinase/axe"/>
</dbReference>
<comment type="caution">
    <text evidence="9">The sequence shown here is derived from an EMBL/GenBank/DDBJ whole genome shotgun (WGS) entry which is preliminary data.</text>
</comment>
<evidence type="ECO:0000313" key="10">
    <source>
        <dbReference type="Proteomes" id="UP001295794"/>
    </source>
</evidence>
<comment type="similarity">
    <text evidence="1">Belongs to the cutinase family.</text>
</comment>
<keyword evidence="5 7" id="KW-1015">Disulfide bond</keyword>
<dbReference type="SMART" id="SM01110">
    <property type="entry name" value="Cutinase"/>
    <property type="match status" value="1"/>
</dbReference>
<dbReference type="Pfam" id="PF01083">
    <property type="entry name" value="Cutinase"/>
    <property type="match status" value="1"/>
</dbReference>
<feature type="chain" id="PRO_5042116444" description="cutinase" evidence="8">
    <location>
        <begin position="32"/>
        <end position="224"/>
    </location>
</feature>
<dbReference type="AlphaFoldDB" id="A0AAD2HCW9"/>
<evidence type="ECO:0000256" key="3">
    <source>
        <dbReference type="ARBA" id="ARBA00022729"/>
    </source>
</evidence>
<evidence type="ECO:0000256" key="2">
    <source>
        <dbReference type="ARBA" id="ARBA00013095"/>
    </source>
</evidence>
<evidence type="ECO:0000256" key="8">
    <source>
        <dbReference type="SAM" id="SignalP"/>
    </source>
</evidence>
<feature type="disulfide bond" evidence="7">
    <location>
        <begin position="86"/>
        <end position="165"/>
    </location>
</feature>
<dbReference type="Gene3D" id="3.40.50.1820">
    <property type="entry name" value="alpha/beta hydrolase"/>
    <property type="match status" value="1"/>
</dbReference>
<accession>A0AAD2HCW9</accession>
<dbReference type="SUPFAM" id="SSF53474">
    <property type="entry name" value="alpha/beta-Hydrolases"/>
    <property type="match status" value="1"/>
</dbReference>
<evidence type="ECO:0000256" key="5">
    <source>
        <dbReference type="ARBA" id="ARBA00023157"/>
    </source>
</evidence>
<keyword evidence="3 8" id="KW-0732">Signal</keyword>
<keyword evidence="4" id="KW-0378">Hydrolase</keyword>
<dbReference type="GO" id="GO:0016052">
    <property type="term" value="P:carbohydrate catabolic process"/>
    <property type="evidence" value="ECO:0007669"/>
    <property type="project" value="TreeGrafter"/>
</dbReference>
<dbReference type="GO" id="GO:0005576">
    <property type="term" value="C:extracellular region"/>
    <property type="evidence" value="ECO:0007669"/>
    <property type="project" value="InterPro"/>
</dbReference>
<feature type="non-terminal residue" evidence="9">
    <location>
        <position position="1"/>
    </location>
</feature>
<reference evidence="9" key="1">
    <citation type="submission" date="2023-11" db="EMBL/GenBank/DDBJ databases">
        <authorList>
            <person name="De Vega J J."/>
            <person name="De Vega J J."/>
        </authorList>
    </citation>
    <scope>NUCLEOTIDE SEQUENCE</scope>
</reference>
<evidence type="ECO:0000256" key="1">
    <source>
        <dbReference type="ARBA" id="ARBA00007534"/>
    </source>
</evidence>
<evidence type="ECO:0000313" key="9">
    <source>
        <dbReference type="EMBL" id="CAK5271877.1"/>
    </source>
</evidence>